<organism evidence="5 6">
    <name type="scientific">Obba rivulosa</name>
    <dbReference type="NCBI Taxonomy" id="1052685"/>
    <lineage>
        <taxon>Eukaryota</taxon>
        <taxon>Fungi</taxon>
        <taxon>Dikarya</taxon>
        <taxon>Basidiomycota</taxon>
        <taxon>Agaricomycotina</taxon>
        <taxon>Agaricomycetes</taxon>
        <taxon>Polyporales</taxon>
        <taxon>Gelatoporiaceae</taxon>
        <taxon>Obba</taxon>
    </lineage>
</organism>
<dbReference type="PANTHER" id="PTHR37534">
    <property type="entry name" value="TRANSCRIPTIONAL ACTIVATOR PROTEIN UGA3"/>
    <property type="match status" value="1"/>
</dbReference>
<dbReference type="AlphaFoldDB" id="A0A8E2AYS9"/>
<dbReference type="GO" id="GO:0000981">
    <property type="term" value="F:DNA-binding transcription factor activity, RNA polymerase II-specific"/>
    <property type="evidence" value="ECO:0007669"/>
    <property type="project" value="InterPro"/>
</dbReference>
<gene>
    <name evidence="5" type="ORF">OBBRIDRAFT_725552</name>
</gene>
<evidence type="ECO:0000256" key="3">
    <source>
        <dbReference type="SAM" id="MobiDB-lite"/>
    </source>
</evidence>
<dbReference type="Pfam" id="PF00172">
    <property type="entry name" value="Zn_clus"/>
    <property type="match status" value="1"/>
</dbReference>
<reference evidence="5 6" key="1">
    <citation type="submission" date="2016-07" db="EMBL/GenBank/DDBJ databases">
        <title>Draft genome of the white-rot fungus Obba rivulosa 3A-2.</title>
        <authorList>
            <consortium name="DOE Joint Genome Institute"/>
            <person name="Miettinen O."/>
            <person name="Riley R."/>
            <person name="Acob R."/>
            <person name="Barry K."/>
            <person name="Cullen D."/>
            <person name="De Vries R."/>
            <person name="Hainaut M."/>
            <person name="Hatakka A."/>
            <person name="Henrissat B."/>
            <person name="Hilden K."/>
            <person name="Kuo R."/>
            <person name="Labutti K."/>
            <person name="Lipzen A."/>
            <person name="Makela M.R."/>
            <person name="Sandor L."/>
            <person name="Spatafora J.W."/>
            <person name="Grigoriev I.V."/>
            <person name="Hibbett D.S."/>
        </authorList>
    </citation>
    <scope>NUCLEOTIDE SEQUENCE [LARGE SCALE GENOMIC DNA]</scope>
    <source>
        <strain evidence="5 6">3A-2</strain>
    </source>
</reference>
<dbReference type="GO" id="GO:0005634">
    <property type="term" value="C:nucleus"/>
    <property type="evidence" value="ECO:0007669"/>
    <property type="project" value="UniProtKB-SubCell"/>
</dbReference>
<feature type="region of interest" description="Disordered" evidence="3">
    <location>
        <begin position="221"/>
        <end position="250"/>
    </location>
</feature>
<keyword evidence="2" id="KW-0539">Nucleus</keyword>
<sequence>MSHISADSSPSGASQSPSPEIPSDGQSSNASPASAPTPSLYMSPHPDDATAPDQRSARSTPTRPTSELQRTHSAGKGGCWTCRVRRKKCDEEREGDSCKTCIRLGISCLGWGPKRPEWMRDKEKVAVYKASIKEQLTRAGLIRGQPRAAYMTAGSSVLPSPQPPAVAGPGPRSMQYHTTTNADLRYRGGYGGTSQYHRASNTMRSIPGSLLSADVLLSADTRNDPHSRHNMALGSFHDTPMNDPLQTYSYPTGSPALSMSGSGSDASPTFGAFFAGTGYDAIPQDMAMAQPMPSPTLHEDYISYYFKHVQKVQYPFAGNSLTNTLYSIVVSDIGGAVSNAMCALASLHSFRRRVAQGLDAQEHIHTNFYNQAIAQLNNVKSLVGHYSETDAVAAVQLVTFSCFSGLGNWAGVFEVAYNWLVQTGIFEEENPKLILMNMSPTGRFAAKATMWIDVLSSITFMQPPRFLPLYHRLWAGGAGYWANPQHQQAGTRMDMLTGCPDEAMLAIAEISALGHWKATEMRNGSLSTRELIRRGDAIEQRLKQRAGPRQFFEIDQTPLDQHVSTMLTAVPEVSGLPSPGLVQDVGPTAEAARRQVAEIHREAVLLYLHTVLSESLPAVPEIVASVATLATLIHDLPVSDLDRAIMLPLFLLGCMTDQPIVQDTVKGRLSRLQSNDLGNSTCALTMLESIWNDRRARAGGPTVDWREYLRQQWIFLLH</sequence>
<dbReference type="InterPro" id="IPR036864">
    <property type="entry name" value="Zn2-C6_fun-type_DNA-bd_sf"/>
</dbReference>
<feature type="compositionally biased region" description="Low complexity" evidence="3">
    <location>
        <begin position="27"/>
        <end position="39"/>
    </location>
</feature>
<dbReference type="InterPro" id="IPR021858">
    <property type="entry name" value="Fun_TF"/>
</dbReference>
<evidence type="ECO:0000256" key="1">
    <source>
        <dbReference type="ARBA" id="ARBA00004123"/>
    </source>
</evidence>
<proteinExistence type="predicted"/>
<evidence type="ECO:0000259" key="4">
    <source>
        <dbReference type="PROSITE" id="PS50048"/>
    </source>
</evidence>
<evidence type="ECO:0000313" key="5">
    <source>
        <dbReference type="EMBL" id="OCH93036.1"/>
    </source>
</evidence>
<dbReference type="PANTHER" id="PTHR37534:SF46">
    <property type="entry name" value="ZN(II)2CYS6 TRANSCRIPTION FACTOR (EUROFUNG)"/>
    <property type="match status" value="1"/>
</dbReference>
<keyword evidence="6" id="KW-1185">Reference proteome</keyword>
<evidence type="ECO:0000256" key="2">
    <source>
        <dbReference type="ARBA" id="ARBA00023242"/>
    </source>
</evidence>
<protein>
    <recommendedName>
        <fullName evidence="4">Zn(2)-C6 fungal-type domain-containing protein</fullName>
    </recommendedName>
</protein>
<feature type="region of interest" description="Disordered" evidence="3">
    <location>
        <begin position="1"/>
        <end position="77"/>
    </location>
</feature>
<dbReference type="SUPFAM" id="SSF57701">
    <property type="entry name" value="Zn2/Cys6 DNA-binding domain"/>
    <property type="match status" value="1"/>
</dbReference>
<dbReference type="PROSITE" id="PS50048">
    <property type="entry name" value="ZN2_CY6_FUNGAL_2"/>
    <property type="match status" value="1"/>
</dbReference>
<feature type="compositionally biased region" description="Polar residues" evidence="3">
    <location>
        <begin position="57"/>
        <end position="72"/>
    </location>
</feature>
<dbReference type="InterPro" id="IPR001138">
    <property type="entry name" value="Zn2Cys6_DnaBD"/>
</dbReference>
<dbReference type="Gene3D" id="4.10.240.10">
    <property type="entry name" value="Zn(2)-C6 fungal-type DNA-binding domain"/>
    <property type="match status" value="1"/>
</dbReference>
<accession>A0A8E2AYS9</accession>
<dbReference type="PROSITE" id="PS00463">
    <property type="entry name" value="ZN2_CY6_FUNGAL_1"/>
    <property type="match status" value="1"/>
</dbReference>
<dbReference type="SMART" id="SM00066">
    <property type="entry name" value="GAL4"/>
    <property type="match status" value="1"/>
</dbReference>
<dbReference type="GO" id="GO:0008270">
    <property type="term" value="F:zinc ion binding"/>
    <property type="evidence" value="ECO:0007669"/>
    <property type="project" value="InterPro"/>
</dbReference>
<feature type="domain" description="Zn(2)-C6 fungal-type" evidence="4">
    <location>
        <begin position="78"/>
        <end position="108"/>
    </location>
</feature>
<evidence type="ECO:0000313" key="6">
    <source>
        <dbReference type="Proteomes" id="UP000250043"/>
    </source>
</evidence>
<dbReference type="Proteomes" id="UP000250043">
    <property type="component" value="Unassembled WGS sequence"/>
</dbReference>
<dbReference type="Pfam" id="PF11951">
    <property type="entry name" value="Fungal_trans_2"/>
    <property type="match status" value="1"/>
</dbReference>
<comment type="subcellular location">
    <subcellularLocation>
        <location evidence="1">Nucleus</location>
    </subcellularLocation>
</comment>
<dbReference type="OrthoDB" id="5419315at2759"/>
<feature type="compositionally biased region" description="Low complexity" evidence="3">
    <location>
        <begin position="1"/>
        <end position="18"/>
    </location>
</feature>
<name>A0A8E2AYS9_9APHY</name>
<dbReference type="EMBL" id="KV722360">
    <property type="protein sequence ID" value="OCH93036.1"/>
    <property type="molecule type" value="Genomic_DNA"/>
</dbReference>
<dbReference type="CDD" id="cd00067">
    <property type="entry name" value="GAL4"/>
    <property type="match status" value="1"/>
</dbReference>